<dbReference type="Proteomes" id="UP001500426">
    <property type="component" value="Unassembled WGS sequence"/>
</dbReference>
<sequence length="147" mass="17882">MVNTIEKHRMLRLDLLEQVTINNDSSKGYYFYSYPQDWPNGFMFAEFKAQFIFVKDDNQKTIYFYNDFYQKVKLMYSCLELNTDDFYLMNDMESFFKTNKSIKLTSTDKPFNPYLFAKHYQFQVIEKPFEINVIEASILNRYMVEKE</sequence>
<dbReference type="EMBL" id="BAABCS010000018">
    <property type="protein sequence ID" value="GAA4053402.1"/>
    <property type="molecule type" value="Genomic_DNA"/>
</dbReference>
<gene>
    <name evidence="1" type="ORF">GCM10022388_19790</name>
</gene>
<name>A0ABP7UUL6_9FLAO</name>
<keyword evidence="2" id="KW-1185">Reference proteome</keyword>
<comment type="caution">
    <text evidence="1">The sequence shown here is derived from an EMBL/GenBank/DDBJ whole genome shotgun (WGS) entry which is preliminary data.</text>
</comment>
<evidence type="ECO:0000313" key="1">
    <source>
        <dbReference type="EMBL" id="GAA4053402.1"/>
    </source>
</evidence>
<dbReference type="RefSeq" id="WP_345094097.1">
    <property type="nucleotide sequence ID" value="NZ_BAABCS010000018.1"/>
</dbReference>
<protein>
    <submittedName>
        <fullName evidence="1">Uncharacterized protein</fullName>
    </submittedName>
</protein>
<proteinExistence type="predicted"/>
<reference evidence="2" key="1">
    <citation type="journal article" date="2019" name="Int. J. Syst. Evol. Microbiol.">
        <title>The Global Catalogue of Microorganisms (GCM) 10K type strain sequencing project: providing services to taxonomists for standard genome sequencing and annotation.</title>
        <authorList>
            <consortium name="The Broad Institute Genomics Platform"/>
            <consortium name="The Broad Institute Genome Sequencing Center for Infectious Disease"/>
            <person name="Wu L."/>
            <person name="Ma J."/>
        </authorList>
    </citation>
    <scope>NUCLEOTIDE SEQUENCE [LARGE SCALE GENOMIC DNA]</scope>
    <source>
        <strain evidence="2">JCM 17068</strain>
    </source>
</reference>
<accession>A0ABP7UUL6</accession>
<organism evidence="1 2">
    <name type="scientific">Flavobacterium chungnamense</name>
    <dbReference type="NCBI Taxonomy" id="706182"/>
    <lineage>
        <taxon>Bacteria</taxon>
        <taxon>Pseudomonadati</taxon>
        <taxon>Bacteroidota</taxon>
        <taxon>Flavobacteriia</taxon>
        <taxon>Flavobacteriales</taxon>
        <taxon>Flavobacteriaceae</taxon>
        <taxon>Flavobacterium</taxon>
    </lineage>
</organism>
<evidence type="ECO:0000313" key="2">
    <source>
        <dbReference type="Proteomes" id="UP001500426"/>
    </source>
</evidence>